<evidence type="ECO:0000313" key="8">
    <source>
        <dbReference type="EMBL" id="SIT34226.1"/>
    </source>
</evidence>
<keyword evidence="5" id="KW-0998">Cell outer membrane</keyword>
<proteinExistence type="inferred from homology"/>
<comment type="subcellular location">
    <subcellularLocation>
        <location evidence="1">Cell outer membrane</location>
    </subcellularLocation>
</comment>
<keyword evidence="9" id="KW-1185">Reference proteome</keyword>
<dbReference type="AlphaFoldDB" id="A0A1N7RGF0"/>
<protein>
    <submittedName>
        <fullName evidence="8">SusD family protein</fullName>
    </submittedName>
</protein>
<comment type="similarity">
    <text evidence="2">Belongs to the SusD family.</text>
</comment>
<dbReference type="InterPro" id="IPR019734">
    <property type="entry name" value="TPR_rpt"/>
</dbReference>
<feature type="domain" description="SusD-like N-terminal" evidence="7">
    <location>
        <begin position="52"/>
        <end position="224"/>
    </location>
</feature>
<evidence type="ECO:0000259" key="7">
    <source>
        <dbReference type="Pfam" id="PF14322"/>
    </source>
</evidence>
<evidence type="ECO:0000256" key="5">
    <source>
        <dbReference type="ARBA" id="ARBA00023237"/>
    </source>
</evidence>
<evidence type="ECO:0000256" key="2">
    <source>
        <dbReference type="ARBA" id="ARBA00006275"/>
    </source>
</evidence>
<dbReference type="SMART" id="SM00028">
    <property type="entry name" value="TPR"/>
    <property type="match status" value="2"/>
</dbReference>
<keyword evidence="4" id="KW-0472">Membrane</keyword>
<dbReference type="GO" id="GO:0009279">
    <property type="term" value="C:cell outer membrane"/>
    <property type="evidence" value="ECO:0007669"/>
    <property type="project" value="UniProtKB-SubCell"/>
</dbReference>
<dbReference type="InterPro" id="IPR033985">
    <property type="entry name" value="SusD-like_N"/>
</dbReference>
<dbReference type="Gene3D" id="1.25.40.390">
    <property type="match status" value="1"/>
</dbReference>
<name>A0A1N7RGF0_9BACT</name>
<organism evidence="8 9">
    <name type="scientific">Filimonas lacunae</name>
    <dbReference type="NCBI Taxonomy" id="477680"/>
    <lineage>
        <taxon>Bacteria</taxon>
        <taxon>Pseudomonadati</taxon>
        <taxon>Bacteroidota</taxon>
        <taxon>Chitinophagia</taxon>
        <taxon>Chitinophagales</taxon>
        <taxon>Chitinophagaceae</taxon>
        <taxon>Filimonas</taxon>
    </lineage>
</organism>
<sequence>MKKNLAYYIVLALLTIPAMSCKKYLDLTPTGKSIITSASDYYNLLSLPNRGYPISGNIQYLNDENYLKESSILSLTKGIMTISFYFDSSESRVNYLTASSLYNQAYKYINRWNMVYSLVDESEGEESVKKLAKAEAQVLRAFDHFILVNVFARPYSATAATDGGICIMDKYDIEAKPVKSTVAEVYAFIEKDLDEALPYLQVTPKDVYHPSLAFAWAFKAKVHLFKREWQKAKDAALKALSYNSSLLDLVAYTKAGGPTTVLMPAGSNPETLSYMYVNGYTEMSSAYTFMISPELRALFSGNDTRFKYFFDTTSTTFLDVAAKAAYWKVKYTSFFRPTVGIQVPEVYLTLAEAYARLGELEDAMKYLNALRVKRISDVAEATLATPATIKETMDFIITERRKELMFGYNRFFDLKRYNLDAEYAKTVERKFPLVSTSVPQVTYKLPPNSKLYVIPFSQDVLKKNTSLTINTDETLPW</sequence>
<evidence type="ECO:0000259" key="6">
    <source>
        <dbReference type="Pfam" id="PF07980"/>
    </source>
</evidence>
<evidence type="ECO:0000256" key="1">
    <source>
        <dbReference type="ARBA" id="ARBA00004442"/>
    </source>
</evidence>
<dbReference type="EMBL" id="FTOR01000015">
    <property type="protein sequence ID" value="SIT34226.1"/>
    <property type="molecule type" value="Genomic_DNA"/>
</dbReference>
<gene>
    <name evidence="8" type="ORF">SAMN05421788_11552</name>
</gene>
<evidence type="ECO:0000313" key="9">
    <source>
        <dbReference type="Proteomes" id="UP000186917"/>
    </source>
</evidence>
<feature type="domain" description="RagB/SusD" evidence="6">
    <location>
        <begin position="345"/>
        <end position="470"/>
    </location>
</feature>
<dbReference type="SUPFAM" id="SSF48452">
    <property type="entry name" value="TPR-like"/>
    <property type="match status" value="1"/>
</dbReference>
<keyword evidence="3" id="KW-0732">Signal</keyword>
<dbReference type="RefSeq" id="WP_076382619.1">
    <property type="nucleotide sequence ID" value="NZ_AP017422.1"/>
</dbReference>
<dbReference type="Pfam" id="PF14322">
    <property type="entry name" value="SusD-like_3"/>
    <property type="match status" value="1"/>
</dbReference>
<dbReference type="InterPro" id="IPR012944">
    <property type="entry name" value="SusD_RagB_dom"/>
</dbReference>
<evidence type="ECO:0000256" key="3">
    <source>
        <dbReference type="ARBA" id="ARBA00022729"/>
    </source>
</evidence>
<dbReference type="Proteomes" id="UP000186917">
    <property type="component" value="Unassembled WGS sequence"/>
</dbReference>
<evidence type="ECO:0000256" key="4">
    <source>
        <dbReference type="ARBA" id="ARBA00023136"/>
    </source>
</evidence>
<dbReference type="CDD" id="cd08977">
    <property type="entry name" value="SusD"/>
    <property type="match status" value="1"/>
</dbReference>
<dbReference type="OrthoDB" id="697229at2"/>
<reference evidence="9" key="1">
    <citation type="submission" date="2017-01" db="EMBL/GenBank/DDBJ databases">
        <authorList>
            <person name="Varghese N."/>
            <person name="Submissions S."/>
        </authorList>
    </citation>
    <scope>NUCLEOTIDE SEQUENCE [LARGE SCALE GENOMIC DNA]</scope>
    <source>
        <strain evidence="9">DSM 21054</strain>
    </source>
</reference>
<dbReference type="InterPro" id="IPR011990">
    <property type="entry name" value="TPR-like_helical_dom_sf"/>
</dbReference>
<dbReference type="STRING" id="477680.SAMN05421788_11552"/>
<accession>A0A1N7RGF0</accession>
<dbReference type="Pfam" id="PF07980">
    <property type="entry name" value="SusD_RagB"/>
    <property type="match status" value="1"/>
</dbReference>